<sequence length="163" mass="17802">MKVKSRSIARAATALTLVLGLVASIAPANALGTPKAQAAVSWTWQDGADRVHRDFAEEDYDMITDMPMIRLVVAQPSVSRRVILDEFDEYSGDWVPSFSTRTDATGVALLPVNPLCMGDFGTAPVWCDHDVTYRIRVLRSGTQKNMTSRSFTVSFLAAGEGTF</sequence>
<dbReference type="InterPro" id="IPR037545">
    <property type="entry name" value="DENN_FNIP1/2"/>
</dbReference>
<organism evidence="2">
    <name type="scientific">freshwater metagenome</name>
    <dbReference type="NCBI Taxonomy" id="449393"/>
    <lineage>
        <taxon>unclassified sequences</taxon>
        <taxon>metagenomes</taxon>
        <taxon>ecological metagenomes</taxon>
    </lineage>
</organism>
<accession>A0A094PWY8</accession>
<gene>
    <name evidence="2" type="ORF">GM51_12910</name>
</gene>
<dbReference type="AlphaFoldDB" id="A0A094PWY8"/>
<reference evidence="2" key="1">
    <citation type="submission" date="2014-06" db="EMBL/GenBank/DDBJ databases">
        <title>Key roles for freshwater Actinobacteria revealed by deep metagenomic sequencing.</title>
        <authorList>
            <person name="Ghai R."/>
            <person name="Mizuno C.M."/>
            <person name="Picazo A."/>
            <person name="Camacho A."/>
            <person name="Rodriguez-Valera F."/>
        </authorList>
    </citation>
    <scope>NUCLEOTIDE SEQUENCE</scope>
</reference>
<dbReference type="GO" id="GO:0005737">
    <property type="term" value="C:cytoplasm"/>
    <property type="evidence" value="ECO:0007669"/>
    <property type="project" value="UniProtKB-ARBA"/>
</dbReference>
<feature type="domain" description="UDENN FNIP1/2-type" evidence="1">
    <location>
        <begin position="64"/>
        <end position="163"/>
    </location>
</feature>
<evidence type="ECO:0000259" key="1">
    <source>
        <dbReference type="PROSITE" id="PS51836"/>
    </source>
</evidence>
<comment type="caution">
    <text evidence="2">The sequence shown here is derived from an EMBL/GenBank/DDBJ whole genome shotgun (WGS) entry which is preliminary data.</text>
</comment>
<evidence type="ECO:0000313" key="2">
    <source>
        <dbReference type="EMBL" id="KGA16310.1"/>
    </source>
</evidence>
<name>A0A094PWY8_9ZZZZ</name>
<dbReference type="EMBL" id="JNSL01000088">
    <property type="protein sequence ID" value="KGA16310.1"/>
    <property type="molecule type" value="Genomic_DNA"/>
</dbReference>
<proteinExistence type="predicted"/>
<protein>
    <recommendedName>
        <fullName evidence="1">UDENN FNIP1/2-type domain-containing protein</fullName>
    </recommendedName>
</protein>
<dbReference type="PROSITE" id="PS51836">
    <property type="entry name" value="DENN_FNIP12"/>
    <property type="match status" value="1"/>
</dbReference>